<dbReference type="InterPro" id="IPR013216">
    <property type="entry name" value="Methyltransf_11"/>
</dbReference>
<proteinExistence type="predicted"/>
<dbReference type="RefSeq" id="WP_002611997.1">
    <property type="nucleotide sequence ID" value="NC_014623.1"/>
</dbReference>
<dbReference type="EMBL" id="AAMD01000017">
    <property type="protein sequence ID" value="EAU68417.1"/>
    <property type="molecule type" value="Genomic_DNA"/>
</dbReference>
<dbReference type="Proteomes" id="UP000032702">
    <property type="component" value="Unassembled WGS sequence"/>
</dbReference>
<evidence type="ECO:0000313" key="3">
    <source>
        <dbReference type="Proteomes" id="UP000032702"/>
    </source>
</evidence>
<sequence length="427" mass="47833">MSKTVEQFVHILRCPRSHGRLHLRDGQLASESGELYPLVNGKPVLVKGIQKLHVTPPSEEKISQNIASYSVPQALTDPQAVILHLGSGNVPCADPRVISLDILPCKNADMVAEAEALPFQDGTIDYVESSAVFEHLYDPVAAIAEVKRVLKPGGFFRIDTAFMQGYHGFPGHYFNMTPQAVEAVLADDFLLTQAYVPDSATPLMTTLSLLDRFLVFLAPEDKARLLEMPLTQVLEQMRADTTRRNPLLSSFDEFSHRSLAASFVVEARKPAHYEARLEALVQAGPPHVGRWHALKREYYTARMELMLRHHEVLFYRRHSQHRGRGEPGILEPESLPTLLARCQVADPLDPASLEEALERFRQAEKPLRAIRDQWISRYLQAAPPAAAAAASPLLQGLREQWVNRLRSRGRSAVGRLSRLKRRFLSGA</sequence>
<comment type="caution">
    <text evidence="2">The sequence shown here is derived from an EMBL/GenBank/DDBJ whole genome shotgun (WGS) entry which is preliminary data.</text>
</comment>
<evidence type="ECO:0000313" key="2">
    <source>
        <dbReference type="EMBL" id="EAU68417.1"/>
    </source>
</evidence>
<accession>Q099R1</accession>
<dbReference type="GO" id="GO:0008757">
    <property type="term" value="F:S-adenosylmethionine-dependent methyltransferase activity"/>
    <property type="evidence" value="ECO:0007669"/>
    <property type="project" value="InterPro"/>
</dbReference>
<feature type="domain" description="Methyltransferase type 11" evidence="1">
    <location>
        <begin position="110"/>
        <end position="157"/>
    </location>
</feature>
<name>Q099R1_STIAD</name>
<reference evidence="2 3" key="1">
    <citation type="submission" date="2006-04" db="EMBL/GenBank/DDBJ databases">
        <authorList>
            <person name="Nierman W.C."/>
        </authorList>
    </citation>
    <scope>NUCLEOTIDE SEQUENCE [LARGE SCALE GENOMIC DNA]</scope>
    <source>
        <strain evidence="2 3">DW4/3-1</strain>
    </source>
</reference>
<dbReference type="AlphaFoldDB" id="Q099R1"/>
<dbReference type="OrthoDB" id="163232at2"/>
<gene>
    <name evidence="2" type="ORF">STIAU_3286</name>
</gene>
<dbReference type="SUPFAM" id="SSF53335">
    <property type="entry name" value="S-adenosyl-L-methionine-dependent methyltransferases"/>
    <property type="match status" value="1"/>
</dbReference>
<dbReference type="InterPro" id="IPR029063">
    <property type="entry name" value="SAM-dependent_MTases_sf"/>
</dbReference>
<dbReference type="Pfam" id="PF08241">
    <property type="entry name" value="Methyltransf_11"/>
    <property type="match status" value="1"/>
</dbReference>
<evidence type="ECO:0000259" key="1">
    <source>
        <dbReference type="Pfam" id="PF08241"/>
    </source>
</evidence>
<dbReference type="CDD" id="cd02440">
    <property type="entry name" value="AdoMet_MTases"/>
    <property type="match status" value="1"/>
</dbReference>
<dbReference type="Gene3D" id="3.40.50.150">
    <property type="entry name" value="Vaccinia Virus protein VP39"/>
    <property type="match status" value="1"/>
</dbReference>
<organism evidence="2 3">
    <name type="scientific">Stigmatella aurantiaca (strain DW4/3-1)</name>
    <dbReference type="NCBI Taxonomy" id="378806"/>
    <lineage>
        <taxon>Bacteria</taxon>
        <taxon>Pseudomonadati</taxon>
        <taxon>Myxococcota</taxon>
        <taxon>Myxococcia</taxon>
        <taxon>Myxococcales</taxon>
        <taxon>Cystobacterineae</taxon>
        <taxon>Archangiaceae</taxon>
        <taxon>Stigmatella</taxon>
    </lineage>
</organism>
<protein>
    <recommendedName>
        <fullName evidence="1">Methyltransferase type 11 domain-containing protein</fullName>
    </recommendedName>
</protein>